<comment type="catalytic activity">
    <reaction evidence="1">
        <text>ATP + protein L-histidine = ADP + protein N-phospho-L-histidine.</text>
        <dbReference type="EC" id="2.7.13.3"/>
    </reaction>
</comment>
<proteinExistence type="predicted"/>
<evidence type="ECO:0000256" key="4">
    <source>
        <dbReference type="ARBA" id="ARBA00022679"/>
    </source>
</evidence>
<keyword evidence="8" id="KW-1185">Reference proteome</keyword>
<dbReference type="PROSITE" id="PS50109">
    <property type="entry name" value="HIS_KIN"/>
    <property type="match status" value="1"/>
</dbReference>
<name>A0ABU3CTB9_9FLAO</name>
<keyword evidence="4" id="KW-0808">Transferase</keyword>
<gene>
    <name evidence="7" type="ORF">RM529_05620</name>
</gene>
<evidence type="ECO:0000259" key="6">
    <source>
        <dbReference type="PROSITE" id="PS50109"/>
    </source>
</evidence>
<evidence type="ECO:0000256" key="5">
    <source>
        <dbReference type="ARBA" id="ARBA00022777"/>
    </source>
</evidence>
<dbReference type="SMART" id="SM00387">
    <property type="entry name" value="HATPase_c"/>
    <property type="match status" value="1"/>
</dbReference>
<organism evidence="7 8">
    <name type="scientific">Autumnicola edwardsiae</name>
    <dbReference type="NCBI Taxonomy" id="3075594"/>
    <lineage>
        <taxon>Bacteria</taxon>
        <taxon>Pseudomonadati</taxon>
        <taxon>Bacteroidota</taxon>
        <taxon>Flavobacteriia</taxon>
        <taxon>Flavobacteriales</taxon>
        <taxon>Flavobacteriaceae</taxon>
        <taxon>Autumnicola</taxon>
    </lineage>
</organism>
<comment type="caution">
    <text evidence="7">The sequence shown here is derived from an EMBL/GenBank/DDBJ whole genome shotgun (WGS) entry which is preliminary data.</text>
</comment>
<dbReference type="GO" id="GO:0016301">
    <property type="term" value="F:kinase activity"/>
    <property type="evidence" value="ECO:0007669"/>
    <property type="project" value="UniProtKB-KW"/>
</dbReference>
<evidence type="ECO:0000313" key="8">
    <source>
        <dbReference type="Proteomes" id="UP001248819"/>
    </source>
</evidence>
<dbReference type="InterPro" id="IPR052162">
    <property type="entry name" value="Sensor_kinase/Photoreceptor"/>
</dbReference>
<dbReference type="PANTHER" id="PTHR43304:SF1">
    <property type="entry name" value="PAC DOMAIN-CONTAINING PROTEIN"/>
    <property type="match status" value="1"/>
</dbReference>
<dbReference type="Pfam" id="PF02518">
    <property type="entry name" value="HATPase_c"/>
    <property type="match status" value="1"/>
</dbReference>
<dbReference type="EMBL" id="JAVRHP010000019">
    <property type="protein sequence ID" value="MDT0649613.1"/>
    <property type="molecule type" value="Genomic_DNA"/>
</dbReference>
<dbReference type="Gene3D" id="3.30.565.10">
    <property type="entry name" value="Histidine kinase-like ATPase, C-terminal domain"/>
    <property type="match status" value="1"/>
</dbReference>
<dbReference type="RefSeq" id="WP_311483774.1">
    <property type="nucleotide sequence ID" value="NZ_JAVRHP010000019.1"/>
</dbReference>
<dbReference type="InterPro" id="IPR036890">
    <property type="entry name" value="HATPase_C_sf"/>
</dbReference>
<dbReference type="InterPro" id="IPR003594">
    <property type="entry name" value="HATPase_dom"/>
</dbReference>
<reference evidence="7 8" key="1">
    <citation type="submission" date="2023-09" db="EMBL/GenBank/DDBJ databases">
        <authorList>
            <person name="Rey-Velasco X."/>
        </authorList>
    </citation>
    <scope>NUCLEOTIDE SEQUENCE [LARGE SCALE GENOMIC DNA]</scope>
    <source>
        <strain evidence="7 8">F297</strain>
    </source>
</reference>
<evidence type="ECO:0000256" key="3">
    <source>
        <dbReference type="ARBA" id="ARBA00022553"/>
    </source>
</evidence>
<keyword evidence="5 7" id="KW-0418">Kinase</keyword>
<dbReference type="PANTHER" id="PTHR43304">
    <property type="entry name" value="PHYTOCHROME-LIKE PROTEIN CPH1"/>
    <property type="match status" value="1"/>
</dbReference>
<dbReference type="SUPFAM" id="SSF55874">
    <property type="entry name" value="ATPase domain of HSP90 chaperone/DNA topoisomerase II/histidine kinase"/>
    <property type="match status" value="1"/>
</dbReference>
<feature type="domain" description="Histidine kinase" evidence="6">
    <location>
        <begin position="1"/>
        <end position="179"/>
    </location>
</feature>
<dbReference type="EC" id="2.7.13.3" evidence="2"/>
<dbReference type="InterPro" id="IPR005467">
    <property type="entry name" value="His_kinase_dom"/>
</dbReference>
<sequence length="179" mass="20597">MNSFCNVKRLDQVINDLNHILQVKVDLNAKKENVNLQSLVNSIEASIQDLIKSEQVQIITEFCVPEVKTIQSYFYSIFYNLIANSIKNRRPNLAPEIKITSEKKDNRLMLTFMDNGLGIDLSTKKDQVFGLYKHFHRHVKGKGMGLFMVKTQVEMLGGKIKIESEINKGTIFEIEFDEI</sequence>
<accession>A0ABU3CTB9</accession>
<keyword evidence="3" id="KW-0597">Phosphoprotein</keyword>
<evidence type="ECO:0000313" key="7">
    <source>
        <dbReference type="EMBL" id="MDT0649613.1"/>
    </source>
</evidence>
<dbReference type="PRINTS" id="PR00344">
    <property type="entry name" value="BCTRLSENSOR"/>
</dbReference>
<dbReference type="Proteomes" id="UP001248819">
    <property type="component" value="Unassembled WGS sequence"/>
</dbReference>
<dbReference type="InterPro" id="IPR004358">
    <property type="entry name" value="Sig_transdc_His_kin-like_C"/>
</dbReference>
<evidence type="ECO:0000256" key="1">
    <source>
        <dbReference type="ARBA" id="ARBA00000085"/>
    </source>
</evidence>
<protein>
    <recommendedName>
        <fullName evidence="2">histidine kinase</fullName>
        <ecNumber evidence="2">2.7.13.3</ecNumber>
    </recommendedName>
</protein>
<evidence type="ECO:0000256" key="2">
    <source>
        <dbReference type="ARBA" id="ARBA00012438"/>
    </source>
</evidence>